<comment type="caution">
    <text evidence="2">The sequence shown here is derived from an EMBL/GenBank/DDBJ whole genome shotgun (WGS) entry which is preliminary data.</text>
</comment>
<proteinExistence type="predicted"/>
<evidence type="ECO:0000313" key="3">
    <source>
        <dbReference type="Proteomes" id="UP000245956"/>
    </source>
</evidence>
<dbReference type="Proteomes" id="UP000245956">
    <property type="component" value="Unassembled WGS sequence"/>
</dbReference>
<feature type="compositionally biased region" description="Low complexity" evidence="1">
    <location>
        <begin position="59"/>
        <end position="68"/>
    </location>
</feature>
<feature type="compositionally biased region" description="Polar residues" evidence="1">
    <location>
        <begin position="42"/>
        <end position="58"/>
    </location>
</feature>
<sequence>MSNKACTYRYGSWLPPQLCLPGYGFDRSCNVKPGRRIRLHRLSTSPSPRRHTNITSLAPTSPSSPSPTEYEYHNTPGSSQQAAIRIPIARQRQASPTQSHPACLCKCRQPQWPPAGSPPDPPPKSHLHLARQASTTPIGNRQNTARARFDFCRPASPTRDRHCLPDAQRRACNPDPELNAKITESRPISRTRLRRPCAWLTLNRWSGPLRGFVRLGRRVASSTPTNHAS</sequence>
<feature type="region of interest" description="Disordered" evidence="1">
    <location>
        <begin position="40"/>
        <end position="76"/>
    </location>
</feature>
<gene>
    <name evidence="2" type="ORF">PCL_04980</name>
</gene>
<name>A0A2U3DWE6_PURLI</name>
<dbReference type="AlphaFoldDB" id="A0A2U3DWE6"/>
<dbReference type="EMBL" id="LCWV01000024">
    <property type="protein sequence ID" value="PWI66567.1"/>
    <property type="molecule type" value="Genomic_DNA"/>
</dbReference>
<accession>A0A2U3DWE6</accession>
<evidence type="ECO:0000313" key="2">
    <source>
        <dbReference type="EMBL" id="PWI66567.1"/>
    </source>
</evidence>
<evidence type="ECO:0000256" key="1">
    <source>
        <dbReference type="SAM" id="MobiDB-lite"/>
    </source>
</evidence>
<organism evidence="2 3">
    <name type="scientific">Purpureocillium lilacinum</name>
    <name type="common">Paecilomyces lilacinus</name>
    <dbReference type="NCBI Taxonomy" id="33203"/>
    <lineage>
        <taxon>Eukaryota</taxon>
        <taxon>Fungi</taxon>
        <taxon>Dikarya</taxon>
        <taxon>Ascomycota</taxon>
        <taxon>Pezizomycotina</taxon>
        <taxon>Sordariomycetes</taxon>
        <taxon>Hypocreomycetidae</taxon>
        <taxon>Hypocreales</taxon>
        <taxon>Ophiocordycipitaceae</taxon>
        <taxon>Purpureocillium</taxon>
    </lineage>
</organism>
<reference evidence="2 3" key="1">
    <citation type="journal article" date="2016" name="Front. Microbiol.">
        <title>Genome and transcriptome sequences reveal the specific parasitism of the nematophagous Purpureocillium lilacinum 36-1.</title>
        <authorList>
            <person name="Xie J."/>
            <person name="Li S."/>
            <person name="Mo C."/>
            <person name="Xiao X."/>
            <person name="Peng D."/>
            <person name="Wang G."/>
            <person name="Xiao Y."/>
        </authorList>
    </citation>
    <scope>NUCLEOTIDE SEQUENCE [LARGE SCALE GENOMIC DNA]</scope>
    <source>
        <strain evidence="2 3">36-1</strain>
    </source>
</reference>
<protein>
    <submittedName>
        <fullName evidence="2">Uncharacterized protein</fullName>
    </submittedName>
</protein>